<dbReference type="Proteomes" id="UP000675881">
    <property type="component" value="Chromosome 12"/>
</dbReference>
<dbReference type="EMBL" id="HG994591">
    <property type="protein sequence ID" value="CAF2815837.1"/>
    <property type="molecule type" value="Genomic_DNA"/>
</dbReference>
<protein>
    <submittedName>
        <fullName evidence="1">(salmon louse) hypothetical protein</fullName>
    </submittedName>
</protein>
<dbReference type="AlphaFoldDB" id="A0A7R8CH29"/>
<sequence length="240" mass="27980">MKSHHLTELEKRYIGYIYNYWKKYSCAIFLTELRSSDTEPSWLRSAGETGSSYEIYLKANVEISLMHVTTVRNIPYASEMRLKISLGVIETINQPTYCVRPANHQAQKKSRSYHPISFTKQLTVASRLRGIRFALLQIHSDGSARLIRLLKRTPLKNTVELQTREEGMVEEQIRTVTNKTDLQNRPPLKWNKGHLGREIYCKKRKITTGKNGDAGIYECHANNKWSVDMRSFRTDYNIFF</sequence>
<reference evidence="1" key="1">
    <citation type="submission" date="2021-02" db="EMBL/GenBank/DDBJ databases">
        <authorList>
            <person name="Bekaert M."/>
        </authorList>
    </citation>
    <scope>NUCLEOTIDE SEQUENCE</scope>
    <source>
        <strain evidence="1">IoA-00</strain>
    </source>
</reference>
<gene>
    <name evidence="1" type="ORF">LSAA_3683</name>
</gene>
<accession>A0A7R8CH29</accession>
<name>A0A7R8CH29_LEPSM</name>
<proteinExistence type="predicted"/>
<evidence type="ECO:0000313" key="1">
    <source>
        <dbReference type="EMBL" id="CAF2815837.1"/>
    </source>
</evidence>
<evidence type="ECO:0000313" key="2">
    <source>
        <dbReference type="Proteomes" id="UP000675881"/>
    </source>
</evidence>
<keyword evidence="2" id="KW-1185">Reference proteome</keyword>
<organism evidence="1 2">
    <name type="scientific">Lepeophtheirus salmonis</name>
    <name type="common">Salmon louse</name>
    <name type="synonym">Caligus salmonis</name>
    <dbReference type="NCBI Taxonomy" id="72036"/>
    <lineage>
        <taxon>Eukaryota</taxon>
        <taxon>Metazoa</taxon>
        <taxon>Ecdysozoa</taxon>
        <taxon>Arthropoda</taxon>
        <taxon>Crustacea</taxon>
        <taxon>Multicrustacea</taxon>
        <taxon>Hexanauplia</taxon>
        <taxon>Copepoda</taxon>
        <taxon>Siphonostomatoida</taxon>
        <taxon>Caligidae</taxon>
        <taxon>Lepeophtheirus</taxon>
    </lineage>
</organism>